<dbReference type="InterPro" id="IPR052538">
    <property type="entry name" value="Flavonoid_dioxygenase-like"/>
</dbReference>
<reference evidence="3" key="1">
    <citation type="journal article" date="2019" name="Int. J. Syst. Evol. Microbiol.">
        <title>The Global Catalogue of Microorganisms (GCM) 10K type strain sequencing project: providing services to taxonomists for standard genome sequencing and annotation.</title>
        <authorList>
            <consortium name="The Broad Institute Genomics Platform"/>
            <consortium name="The Broad Institute Genome Sequencing Center for Infectious Disease"/>
            <person name="Wu L."/>
            <person name="Ma J."/>
        </authorList>
    </citation>
    <scope>NUCLEOTIDE SEQUENCE [LARGE SCALE GENOMIC DNA]</scope>
    <source>
        <strain evidence="3">CGMCC 1.18437</strain>
    </source>
</reference>
<feature type="domain" description="Cupin type-2" evidence="1">
    <location>
        <begin position="39"/>
        <end position="101"/>
    </location>
</feature>
<keyword evidence="3" id="KW-1185">Reference proteome</keyword>
<dbReference type="Pfam" id="PF07883">
    <property type="entry name" value="Cupin_2"/>
    <property type="match status" value="1"/>
</dbReference>
<sequence length="114" mass="11904">MGIVTRSEQPVEQLAGRTLQWLAHADSGAQATALLENVIEPGGFIPLHVHAVEELLVCVEGSGHVQLGGAVLPFRSGDTAIVPAGAVHGVVNPGPSPLRMLGFFPEARPVAEWV</sequence>
<evidence type="ECO:0000259" key="1">
    <source>
        <dbReference type="Pfam" id="PF07883"/>
    </source>
</evidence>
<proteinExistence type="predicted"/>
<evidence type="ECO:0000313" key="2">
    <source>
        <dbReference type="EMBL" id="GHF49842.1"/>
    </source>
</evidence>
<gene>
    <name evidence="2" type="ORF">GCM10017781_27820</name>
</gene>
<organism evidence="2 3">
    <name type="scientific">Deinococcus metalli</name>
    <dbReference type="NCBI Taxonomy" id="1141878"/>
    <lineage>
        <taxon>Bacteria</taxon>
        <taxon>Thermotogati</taxon>
        <taxon>Deinococcota</taxon>
        <taxon>Deinococci</taxon>
        <taxon>Deinococcales</taxon>
        <taxon>Deinococcaceae</taxon>
        <taxon>Deinococcus</taxon>
    </lineage>
</organism>
<dbReference type="Proteomes" id="UP000619376">
    <property type="component" value="Unassembled WGS sequence"/>
</dbReference>
<evidence type="ECO:0000313" key="3">
    <source>
        <dbReference type="Proteomes" id="UP000619376"/>
    </source>
</evidence>
<protein>
    <recommendedName>
        <fullName evidence="1">Cupin type-2 domain-containing protein</fullName>
    </recommendedName>
</protein>
<dbReference type="InterPro" id="IPR011051">
    <property type="entry name" value="RmlC_Cupin_sf"/>
</dbReference>
<dbReference type="InterPro" id="IPR014710">
    <property type="entry name" value="RmlC-like_jellyroll"/>
</dbReference>
<dbReference type="PANTHER" id="PTHR43346">
    <property type="entry name" value="LIGAND BINDING DOMAIN PROTEIN, PUTATIVE (AFU_ORTHOLOGUE AFUA_6G14370)-RELATED"/>
    <property type="match status" value="1"/>
</dbReference>
<dbReference type="SUPFAM" id="SSF51182">
    <property type="entry name" value="RmlC-like cupins"/>
    <property type="match status" value="1"/>
</dbReference>
<dbReference type="Gene3D" id="2.60.120.10">
    <property type="entry name" value="Jelly Rolls"/>
    <property type="match status" value="1"/>
</dbReference>
<name>A0ABQ3JPV3_9DEIO</name>
<dbReference type="InterPro" id="IPR013096">
    <property type="entry name" value="Cupin_2"/>
</dbReference>
<accession>A0ABQ3JPV3</accession>
<dbReference type="PANTHER" id="PTHR43346:SF1">
    <property type="entry name" value="QUERCETIN 2,3-DIOXYGENASE-RELATED"/>
    <property type="match status" value="1"/>
</dbReference>
<dbReference type="EMBL" id="BNAJ01000007">
    <property type="protein sequence ID" value="GHF49842.1"/>
    <property type="molecule type" value="Genomic_DNA"/>
</dbReference>
<comment type="caution">
    <text evidence="2">The sequence shown here is derived from an EMBL/GenBank/DDBJ whole genome shotgun (WGS) entry which is preliminary data.</text>
</comment>